<sequence length="780" mass="86666">MFQQIDSQLEFSDGANDTIKLNKQNDIVDMSNCILSRQPGWSLDERMLRALSLFKESASGSILAQVWVPIKHGDHYILSTSEQPYLLDQMLAGYREVSRTFTFSTEGKPGSFLGLPGRVFISKVPEWASDVGYYNKTEYARVEHAISYEVCGSIAIPIFDLHTEMSCCAVLELVTTEEKSNFDRELEAVCHALQAVDLRTTVPPRLLPQCLTNYQRAALAEITDVLRAVCHVHRLPLALTWIPCCYTEGTGDEIMGVRVRGGKPSPNEKCILCVEESACYVNDRVLQGFVHACVEHHLEEGQGIAGKALLSNHPFFYPDVKTYDITESPLVHHARKYGLNSAVAIRLRSTYTNNDDYILEFFLPVHMRGSSEQQLLLNNLSGTMQRICRSLRTVSDAELAKIESSGVEFKREQIPSFLSMSRENSQMESNGDCNSIEKMPSKVANPWNNVTAADHPCEQALSGSKRQTEKKRSTAEKNVSLSVLQQYFSGSLKDAAKSIGVCPTTLKRICRQHGISRWPSRKINKVNHSLKKIQTVIDSVQGVEGGLKFDPTTGGFVAAGSIIQQFDVQNNTLFPEKKFPAKNSEPATLDAFSLPAQPCNDDENTEIKLEEEEICFSGNQFVPLSIQNTCDGEWKNSNISSVDCSEDSKSTAVDDGSCQQASPGTNSRVCPENAYLDSYPAKESDKWDLNKSDFRLDNSGCHYMSRSSSSLVFAENRETRLDGDDWVVEHNQPTSSSMTDSSNDSGSMLHGWSSSSQSFEGLKHSKIKSSCVVSRLFPTV</sequence>
<proteinExistence type="predicted"/>
<name>A0AAD7KYV1_QUISA</name>
<gene>
    <name evidence="7" type="ORF">O6P43_028082</name>
</gene>
<protein>
    <submittedName>
        <fullName evidence="7">Plant regulator RWP-RK family protein, putative isoform 1</fullName>
    </submittedName>
</protein>
<dbReference type="GO" id="GO:0003700">
    <property type="term" value="F:DNA-binding transcription factor activity"/>
    <property type="evidence" value="ECO:0007669"/>
    <property type="project" value="InterPro"/>
</dbReference>
<dbReference type="InterPro" id="IPR045012">
    <property type="entry name" value="NLP"/>
</dbReference>
<feature type="domain" description="RWP-RK" evidence="6">
    <location>
        <begin position="460"/>
        <end position="546"/>
    </location>
</feature>
<accession>A0AAD7KYV1</accession>
<feature type="compositionally biased region" description="Low complexity" evidence="5">
    <location>
        <begin position="734"/>
        <end position="750"/>
    </location>
</feature>
<dbReference type="PROSITE" id="PS51519">
    <property type="entry name" value="RWP_RK"/>
    <property type="match status" value="1"/>
</dbReference>
<keyword evidence="4" id="KW-0539">Nucleus</keyword>
<evidence type="ECO:0000313" key="8">
    <source>
        <dbReference type="Proteomes" id="UP001163823"/>
    </source>
</evidence>
<evidence type="ECO:0000259" key="6">
    <source>
        <dbReference type="PROSITE" id="PS51519"/>
    </source>
</evidence>
<evidence type="ECO:0000256" key="2">
    <source>
        <dbReference type="ARBA" id="ARBA00023125"/>
    </source>
</evidence>
<dbReference type="PANTHER" id="PTHR32002">
    <property type="entry name" value="PROTEIN NLP8"/>
    <property type="match status" value="1"/>
</dbReference>
<evidence type="ECO:0000256" key="5">
    <source>
        <dbReference type="SAM" id="MobiDB-lite"/>
    </source>
</evidence>
<keyword evidence="8" id="KW-1185">Reference proteome</keyword>
<dbReference type="EMBL" id="JARAOO010000012">
    <property type="protein sequence ID" value="KAJ7947470.1"/>
    <property type="molecule type" value="Genomic_DNA"/>
</dbReference>
<dbReference type="PANTHER" id="PTHR32002:SF41">
    <property type="entry name" value="PROTEIN NLP8"/>
    <property type="match status" value="1"/>
</dbReference>
<dbReference type="Pfam" id="PF22922">
    <property type="entry name" value="GAF_NLP"/>
    <property type="match status" value="2"/>
</dbReference>
<dbReference type="Proteomes" id="UP001163823">
    <property type="component" value="Chromosome 12"/>
</dbReference>
<dbReference type="InterPro" id="IPR003035">
    <property type="entry name" value="RWP-RK_dom"/>
</dbReference>
<dbReference type="InterPro" id="IPR055081">
    <property type="entry name" value="NLP1-9_GAF"/>
</dbReference>
<evidence type="ECO:0000313" key="7">
    <source>
        <dbReference type="EMBL" id="KAJ7947470.1"/>
    </source>
</evidence>
<dbReference type="KEGG" id="qsa:O6P43_028082"/>
<dbReference type="GO" id="GO:0003677">
    <property type="term" value="F:DNA binding"/>
    <property type="evidence" value="ECO:0007669"/>
    <property type="project" value="UniProtKB-KW"/>
</dbReference>
<keyword evidence="2" id="KW-0238">DNA-binding</keyword>
<evidence type="ECO:0000256" key="3">
    <source>
        <dbReference type="ARBA" id="ARBA00023163"/>
    </source>
</evidence>
<feature type="compositionally biased region" description="Polar residues" evidence="5">
    <location>
        <begin position="657"/>
        <end position="668"/>
    </location>
</feature>
<organism evidence="7 8">
    <name type="scientific">Quillaja saponaria</name>
    <name type="common">Soap bark tree</name>
    <dbReference type="NCBI Taxonomy" id="32244"/>
    <lineage>
        <taxon>Eukaryota</taxon>
        <taxon>Viridiplantae</taxon>
        <taxon>Streptophyta</taxon>
        <taxon>Embryophyta</taxon>
        <taxon>Tracheophyta</taxon>
        <taxon>Spermatophyta</taxon>
        <taxon>Magnoliopsida</taxon>
        <taxon>eudicotyledons</taxon>
        <taxon>Gunneridae</taxon>
        <taxon>Pentapetalae</taxon>
        <taxon>rosids</taxon>
        <taxon>fabids</taxon>
        <taxon>Fabales</taxon>
        <taxon>Quillajaceae</taxon>
        <taxon>Quillaja</taxon>
    </lineage>
</organism>
<dbReference type="AlphaFoldDB" id="A0AAD7KYV1"/>
<evidence type="ECO:0000256" key="4">
    <source>
        <dbReference type="ARBA" id="ARBA00023242"/>
    </source>
</evidence>
<dbReference type="Pfam" id="PF02042">
    <property type="entry name" value="RWP-RK"/>
    <property type="match status" value="1"/>
</dbReference>
<keyword evidence="3" id="KW-0804">Transcription</keyword>
<keyword evidence="1" id="KW-0805">Transcription regulation</keyword>
<feature type="region of interest" description="Disordered" evidence="5">
    <location>
        <begin position="650"/>
        <end position="669"/>
    </location>
</feature>
<comment type="caution">
    <text evidence="7">The sequence shown here is derived from an EMBL/GenBank/DDBJ whole genome shotgun (WGS) entry which is preliminary data.</text>
</comment>
<reference evidence="7" key="1">
    <citation type="journal article" date="2023" name="Science">
        <title>Elucidation of the pathway for biosynthesis of saponin adjuvants from the soapbark tree.</title>
        <authorList>
            <person name="Reed J."/>
            <person name="Orme A."/>
            <person name="El-Demerdash A."/>
            <person name="Owen C."/>
            <person name="Martin L.B.B."/>
            <person name="Misra R.C."/>
            <person name="Kikuchi S."/>
            <person name="Rejzek M."/>
            <person name="Martin A.C."/>
            <person name="Harkess A."/>
            <person name="Leebens-Mack J."/>
            <person name="Louveau T."/>
            <person name="Stephenson M.J."/>
            <person name="Osbourn A."/>
        </authorList>
    </citation>
    <scope>NUCLEOTIDE SEQUENCE</scope>
    <source>
        <strain evidence="7">S10</strain>
    </source>
</reference>
<feature type="region of interest" description="Disordered" evidence="5">
    <location>
        <begin position="730"/>
        <end position="750"/>
    </location>
</feature>
<evidence type="ECO:0000256" key="1">
    <source>
        <dbReference type="ARBA" id="ARBA00023015"/>
    </source>
</evidence>